<evidence type="ECO:0000313" key="2">
    <source>
        <dbReference type="Proteomes" id="UP000179807"/>
    </source>
</evidence>
<dbReference type="AlphaFoldDB" id="A0A1J4K730"/>
<accession>A0A1J4K730</accession>
<sequence length="504" mass="57653">MSQSGRQQLESLISLPDTLLETVLTSPYLGSAIRAESSILFDYLMQDSIITELAEWAITSKFIGHPKYTECCNASVSVFLAASMNIFDFVLDCEKFADTLHNFLLSEDSLNPKYCGHFSRIMATQIRWGTPKVFTKYKDTIDLLINRIEILAIQDFIALIVLTMTESPDDLITPQDVIFTLSKIAENENHSCFYDAQVCLLQIFTSLTPDSDLFIHFCNPNFVSSILKAALNSKSDTMTTDLIKVLLSIQRVAPEAISINAKQREKMMIRENNINSLSIASIPLLLMQNANYQDDDYYDMNNNCNFSSNNERNENGENNDNDNLCLNEDVSNFYIEDAFSLFFSEGACPHLHDKLCSLLDDDELCNLPDIADIPYLVTSLINNFNTERWCPHMTRIVCAFCSTEYAKPVVRGKEWKNFILQNFLPTLKIIHGYYGGHVPDQNEKSDMERLEMLDLIFDSDPEDHSSIYWCEEEEEEEEEDYLCVELVLEKQEENDQSGELEIQI</sequence>
<dbReference type="GeneID" id="94840043"/>
<name>A0A1J4K730_9EUKA</name>
<dbReference type="VEuPathDB" id="TrichDB:TRFO_27110"/>
<proteinExistence type="predicted"/>
<gene>
    <name evidence="1" type="ORF">TRFO_27110</name>
</gene>
<dbReference type="Proteomes" id="UP000179807">
    <property type="component" value="Unassembled WGS sequence"/>
</dbReference>
<comment type="caution">
    <text evidence="1">The sequence shown here is derived from an EMBL/GenBank/DDBJ whole genome shotgun (WGS) entry which is preliminary data.</text>
</comment>
<reference evidence="1" key="1">
    <citation type="submission" date="2016-10" db="EMBL/GenBank/DDBJ databases">
        <authorList>
            <person name="Benchimol M."/>
            <person name="Almeida L.G."/>
            <person name="Vasconcelos A.T."/>
            <person name="Perreira-Neves A."/>
            <person name="Rosa I.A."/>
            <person name="Tasca T."/>
            <person name="Bogo M.R."/>
            <person name="de Souza W."/>
        </authorList>
    </citation>
    <scope>NUCLEOTIDE SEQUENCE [LARGE SCALE GENOMIC DNA]</scope>
    <source>
        <strain evidence="1">K</strain>
    </source>
</reference>
<dbReference type="EMBL" id="MLAK01000765">
    <property type="protein sequence ID" value="OHT05237.1"/>
    <property type="molecule type" value="Genomic_DNA"/>
</dbReference>
<keyword evidence="2" id="KW-1185">Reference proteome</keyword>
<evidence type="ECO:0000313" key="1">
    <source>
        <dbReference type="EMBL" id="OHT05237.1"/>
    </source>
</evidence>
<dbReference type="RefSeq" id="XP_068358373.1">
    <property type="nucleotide sequence ID" value="XM_068505339.1"/>
</dbReference>
<protein>
    <submittedName>
        <fullName evidence="1">Uncharacterized protein</fullName>
    </submittedName>
</protein>
<organism evidence="1 2">
    <name type="scientific">Tritrichomonas foetus</name>
    <dbReference type="NCBI Taxonomy" id="1144522"/>
    <lineage>
        <taxon>Eukaryota</taxon>
        <taxon>Metamonada</taxon>
        <taxon>Parabasalia</taxon>
        <taxon>Tritrichomonadida</taxon>
        <taxon>Tritrichomonadidae</taxon>
        <taxon>Tritrichomonas</taxon>
    </lineage>
</organism>